<dbReference type="InterPro" id="IPR011060">
    <property type="entry name" value="RibuloseP-bd_barrel"/>
</dbReference>
<evidence type="ECO:0000256" key="2">
    <source>
        <dbReference type="ARBA" id="ARBA00023235"/>
    </source>
</evidence>
<dbReference type="CDD" id="cd00429">
    <property type="entry name" value="RPE"/>
    <property type="match status" value="1"/>
</dbReference>
<dbReference type="SUPFAM" id="SSF51366">
    <property type="entry name" value="Ribulose-phoshate binding barrel"/>
    <property type="match status" value="1"/>
</dbReference>
<evidence type="ECO:0000313" key="3">
    <source>
        <dbReference type="EMBL" id="PAF55442.1"/>
    </source>
</evidence>
<dbReference type="EMBL" id="NQMN01000001">
    <property type="protein sequence ID" value="PAF55442.1"/>
    <property type="molecule type" value="Genomic_DNA"/>
</dbReference>
<keyword evidence="4" id="KW-1185">Reference proteome</keyword>
<accession>A0ABX4H6G9</accession>
<evidence type="ECO:0000313" key="4">
    <source>
        <dbReference type="Proteomes" id="UP000217033"/>
    </source>
</evidence>
<dbReference type="NCBIfam" id="NF004076">
    <property type="entry name" value="PRK05581.1-4"/>
    <property type="match status" value="1"/>
</dbReference>
<dbReference type="Gene3D" id="3.20.20.70">
    <property type="entry name" value="Aldolase class I"/>
    <property type="match status" value="1"/>
</dbReference>
<dbReference type="PROSITE" id="PS01086">
    <property type="entry name" value="RIBUL_P_3_EPIMER_2"/>
    <property type="match status" value="1"/>
</dbReference>
<keyword evidence="1" id="KW-0479">Metal-binding</keyword>
<reference evidence="3" key="1">
    <citation type="submission" date="2017-08" db="EMBL/GenBank/DDBJ databases">
        <authorList>
            <person name="Alvarez-Ponce D."/>
            <person name="Weitzman C.L."/>
            <person name="Tillett R.L."/>
            <person name="Sandmeier F.C."/>
            <person name="Tracy C.R."/>
        </authorList>
    </citation>
    <scope>NUCLEOTIDE SEQUENCE [LARGE SCALE GENOMIC DNA]</scope>
    <source>
        <strain evidence="3">PS6</strain>
    </source>
</reference>
<gene>
    <name evidence="3" type="ORF">CJF60_02030</name>
</gene>
<organism evidence="3 4">
    <name type="scientific">Mycoplasmopsis agassizii</name>
    <dbReference type="NCBI Taxonomy" id="33922"/>
    <lineage>
        <taxon>Bacteria</taxon>
        <taxon>Bacillati</taxon>
        <taxon>Mycoplasmatota</taxon>
        <taxon>Mycoplasmoidales</taxon>
        <taxon>Metamycoplasmataceae</taxon>
        <taxon>Mycoplasmopsis</taxon>
    </lineage>
</organism>
<dbReference type="InterPro" id="IPR013785">
    <property type="entry name" value="Aldolase_TIM"/>
</dbReference>
<dbReference type="PROSITE" id="PS01085">
    <property type="entry name" value="RIBUL_P_3_EPIMER_1"/>
    <property type="match status" value="1"/>
</dbReference>
<name>A0ABX4H6G9_9BACT</name>
<dbReference type="RefSeq" id="WP_084232442.1">
    <property type="nucleotide sequence ID" value="NZ_FWXE01000007.1"/>
</dbReference>
<evidence type="ECO:0000256" key="1">
    <source>
        <dbReference type="ARBA" id="ARBA00022723"/>
    </source>
</evidence>
<dbReference type="Pfam" id="PF00834">
    <property type="entry name" value="Ribul_P_3_epim"/>
    <property type="match status" value="1"/>
</dbReference>
<sequence>MWKKDRLITPSILNVKPEDRRMVILNLLNFGIKWIHYDMMDGEFVPNTAISIEEFINLRKRTDEHIADVHLMVKDPQNWIDPLLTWTDFITMHIESFKNPDDVLAIFEKYKHTAKFGLSVKPNTNIEILRPYLKYLSLVLIMSVEPGKGGQEFIDSSLDKVKELRLMMLEEETPKIKIQIDGGINNITVKKAFAAGVDAAVSGSYLINNLKIETIAEMLKKD</sequence>
<proteinExistence type="predicted"/>
<keyword evidence="2" id="KW-0413">Isomerase</keyword>
<dbReference type="PANTHER" id="PTHR11749">
    <property type="entry name" value="RIBULOSE-5-PHOSPHATE-3-EPIMERASE"/>
    <property type="match status" value="1"/>
</dbReference>
<dbReference type="InterPro" id="IPR000056">
    <property type="entry name" value="Ribul_P_3_epim-like"/>
</dbReference>
<comment type="caution">
    <text evidence="3">The sequence shown here is derived from an EMBL/GenBank/DDBJ whole genome shotgun (WGS) entry which is preliminary data.</text>
</comment>
<protein>
    <submittedName>
        <fullName evidence="3">Ribulose-phosphate 3-epimerase</fullName>
    </submittedName>
</protein>
<dbReference type="Proteomes" id="UP000217033">
    <property type="component" value="Unassembled WGS sequence"/>
</dbReference>